<name>A0A1U9KAV5_9BACL</name>
<feature type="binding site" description="via carbamate group" evidence="4">
    <location>
        <position position="153"/>
    </location>
    <ligand>
        <name>Zn(2+)</name>
        <dbReference type="ChEBI" id="CHEBI:29105"/>
        <label>2</label>
    </ligand>
</feature>
<dbReference type="EMBL" id="CP019699">
    <property type="protein sequence ID" value="AQS57146.1"/>
    <property type="molecule type" value="Genomic_DNA"/>
</dbReference>
<evidence type="ECO:0000256" key="2">
    <source>
        <dbReference type="ARBA" id="ARBA00022801"/>
    </source>
</evidence>
<keyword evidence="2" id="KW-0378">Hydrolase</keyword>
<feature type="binding site" evidence="4">
    <location>
        <position position="272"/>
    </location>
    <ligand>
        <name>Zn(2+)</name>
        <dbReference type="ChEBI" id="CHEBI:29105"/>
        <label>1</label>
    </ligand>
</feature>
<organism evidence="6 7">
    <name type="scientific">Novibacillus thermophilus</name>
    <dbReference type="NCBI Taxonomy" id="1471761"/>
    <lineage>
        <taxon>Bacteria</taxon>
        <taxon>Bacillati</taxon>
        <taxon>Bacillota</taxon>
        <taxon>Bacilli</taxon>
        <taxon>Bacillales</taxon>
        <taxon>Thermoactinomycetaceae</taxon>
        <taxon>Novibacillus</taxon>
    </lineage>
</organism>
<reference evidence="6 7" key="1">
    <citation type="journal article" date="2015" name="Int. J. Syst. Evol. Microbiol.">
        <title>Novibacillus thermophilus gen. nov., sp. nov., a Gram-staining-negative and moderately thermophilic member of the family Thermoactinomycetaceae.</title>
        <authorList>
            <person name="Yang G."/>
            <person name="Chen J."/>
            <person name="Zhou S."/>
        </authorList>
    </citation>
    <scope>NUCLEOTIDE SEQUENCE [LARGE SCALE GENOMIC DNA]</scope>
    <source>
        <strain evidence="6 7">SG-1</strain>
    </source>
</reference>
<dbReference type="OrthoDB" id="105927at2"/>
<dbReference type="AlphaFoldDB" id="A0A1U9KAV5"/>
<dbReference type="Pfam" id="PF02126">
    <property type="entry name" value="PTE"/>
    <property type="match status" value="1"/>
</dbReference>
<evidence type="ECO:0000313" key="6">
    <source>
        <dbReference type="EMBL" id="AQS57146.1"/>
    </source>
</evidence>
<dbReference type="InterPro" id="IPR032466">
    <property type="entry name" value="Metal_Hydrolase"/>
</dbReference>
<feature type="binding site" evidence="4">
    <location>
        <position position="28"/>
    </location>
    <ligand>
        <name>Zn(2+)</name>
        <dbReference type="ChEBI" id="CHEBI:29105"/>
        <label>1</label>
    </ligand>
</feature>
<evidence type="ECO:0000256" key="5">
    <source>
        <dbReference type="PROSITE-ProRule" id="PRU00679"/>
    </source>
</evidence>
<evidence type="ECO:0000313" key="7">
    <source>
        <dbReference type="Proteomes" id="UP000188603"/>
    </source>
</evidence>
<dbReference type="Gene3D" id="3.20.20.140">
    <property type="entry name" value="Metal-dependent hydrolases"/>
    <property type="match status" value="1"/>
</dbReference>
<evidence type="ECO:0000256" key="4">
    <source>
        <dbReference type="PIRSR" id="PIRSR601559-51"/>
    </source>
</evidence>
<dbReference type="InterPro" id="IPR001559">
    <property type="entry name" value="Phosphotriesterase"/>
</dbReference>
<feature type="binding site" description="via carbamate group" evidence="4">
    <location>
        <position position="153"/>
    </location>
    <ligand>
        <name>Zn(2+)</name>
        <dbReference type="ChEBI" id="CHEBI:29105"/>
        <label>1</label>
    </ligand>
</feature>
<gene>
    <name evidence="6" type="ORF">B0W44_16725</name>
</gene>
<feature type="binding site" evidence="4">
    <location>
        <position position="30"/>
    </location>
    <ligand>
        <name>Zn(2+)</name>
        <dbReference type="ChEBI" id="CHEBI:29105"/>
        <label>1</label>
    </ligand>
</feature>
<accession>A0A1U9KAV5</accession>
<evidence type="ECO:0000256" key="1">
    <source>
        <dbReference type="ARBA" id="ARBA00022723"/>
    </source>
</evidence>
<dbReference type="KEGG" id="ntr:B0W44_16725"/>
<dbReference type="PANTHER" id="PTHR10819:SF3">
    <property type="entry name" value="PHOSPHOTRIESTERASE-RELATED PROTEIN"/>
    <property type="match status" value="1"/>
</dbReference>
<dbReference type="GO" id="GO:0008270">
    <property type="term" value="F:zinc ion binding"/>
    <property type="evidence" value="ECO:0007669"/>
    <property type="project" value="InterPro"/>
</dbReference>
<sequence length="324" mass="36250">MTVVAAGRVVTTVRGDVPASDIGPCHSHEHLFIKKGQPEQLDPALVLDDYDKTKEEVERFKELGGKTIVDAQPVGSGRDAALLLRLSEETDVHVLSCTGFHKLEFYPSGHWIHDTSEEELRELFKSEIENGLYADGEDAWPRERLNARAGLIKTAADVGGTIGKYFRLFRAAAAASLETGTPIMSHTELGHNALDQIKLYTDLGVPADQLIICHLDRKMENADYLLHVAGTGVYVELDTIGRFKYHTDEEEVQLIRMLIDHGYEDQILLGLDTTRKRMKSYGGEIGLDHLQRSFLPMLRQSGVTEQQMHKMMHTNPAKAFSKRS</sequence>
<dbReference type="PIRSF" id="PIRSF016839">
    <property type="entry name" value="PhP"/>
    <property type="match status" value="1"/>
</dbReference>
<dbReference type="Proteomes" id="UP000188603">
    <property type="component" value="Chromosome"/>
</dbReference>
<proteinExistence type="inferred from homology"/>
<feature type="binding site" evidence="4">
    <location>
        <position position="214"/>
    </location>
    <ligand>
        <name>Zn(2+)</name>
        <dbReference type="ChEBI" id="CHEBI:29105"/>
        <label>2</label>
    </ligand>
</feature>
<feature type="modified residue" description="N6-carboxylysine" evidence="3 5">
    <location>
        <position position="153"/>
    </location>
</feature>
<protein>
    <recommendedName>
        <fullName evidence="8">Phosphotriesterase-related protein</fullName>
    </recommendedName>
</protein>
<feature type="binding site" evidence="4">
    <location>
        <position position="186"/>
    </location>
    <ligand>
        <name>Zn(2+)</name>
        <dbReference type="ChEBI" id="CHEBI:29105"/>
        <label>2</label>
    </ligand>
</feature>
<dbReference type="PROSITE" id="PS51347">
    <property type="entry name" value="PHOSPHOTRIESTERASE_2"/>
    <property type="match status" value="1"/>
</dbReference>
<comment type="similarity">
    <text evidence="5">Belongs to the metallo-dependent hydrolases superfamily. Phosphotriesterase family.</text>
</comment>
<dbReference type="GO" id="GO:0016787">
    <property type="term" value="F:hydrolase activity"/>
    <property type="evidence" value="ECO:0007669"/>
    <property type="project" value="UniProtKB-KW"/>
</dbReference>
<evidence type="ECO:0000256" key="3">
    <source>
        <dbReference type="PIRSR" id="PIRSR601559-50"/>
    </source>
</evidence>
<evidence type="ECO:0008006" key="8">
    <source>
        <dbReference type="Google" id="ProtNLM"/>
    </source>
</evidence>
<dbReference type="STRING" id="1471761.B0W44_16725"/>
<dbReference type="PANTHER" id="PTHR10819">
    <property type="entry name" value="PHOSPHOTRIESTERASE-RELATED"/>
    <property type="match status" value="1"/>
</dbReference>
<keyword evidence="7" id="KW-1185">Reference proteome</keyword>
<comment type="cofactor">
    <cofactor evidence="4">
        <name>a divalent metal cation</name>
        <dbReference type="ChEBI" id="CHEBI:60240"/>
    </cofactor>
    <text evidence="4">Binds 2 divalent metal cations per subunit.</text>
</comment>
<dbReference type="SUPFAM" id="SSF51556">
    <property type="entry name" value="Metallo-dependent hydrolases"/>
    <property type="match status" value="1"/>
</dbReference>
<keyword evidence="1 4" id="KW-0479">Metal-binding</keyword>